<sequence>MALYTPLIFSLVLVASLTAGKVIYALFLSPYRNVPGPRLCKITRYWAVYHDMWLRRIEKIYEWHREYGDVVMVAPGEVSFSDAALTREIYGSTGRHPKSKYFDNFLMYGERPIFCTLDVREHRQMLKRTFAFYQPTSIYKPASLQPLWTNVRRFLDQLKRDIAVHPTVDVLLYCNFYSFDNITNLVYGPELCARTIGDAECEERAILEGWKEVEVWNNLSYNFPLVHKMVRAVVSYARKDPTFLSAEERLTDWNLDKIESARRNPDKMVAGSLLHQLSNMKTPDGEALPTSWIAAEMLDNIHAAQTTVALSLTYTLWNLACHPGWQDRIRAELFALPVKEDGLPNFDDIMAAPILDACFKESSRLSPLSSGRAERVVPATKAYNGVVLPAGTIVSTSTLSIHHRPDVFPDAHMYRPDRWLEADEATMRAMESCYMPFGYGARLCLGKAFAVAEIKLLIAGIVMEFGLWDDPQSPTTDRSMEQLGTQNAMPRGQRCDLSFRQLTERQRERGNSAQGAPC</sequence>
<dbReference type="AlphaFoldDB" id="E9E3F9"/>
<evidence type="ECO:0000313" key="10">
    <source>
        <dbReference type="Proteomes" id="UP000002499"/>
    </source>
</evidence>
<dbReference type="GO" id="GO:0020037">
    <property type="term" value="F:heme binding"/>
    <property type="evidence" value="ECO:0007669"/>
    <property type="project" value="InterPro"/>
</dbReference>
<feature type="binding site" description="axial binding residue" evidence="7">
    <location>
        <position position="444"/>
    </location>
    <ligand>
        <name>heme</name>
        <dbReference type="ChEBI" id="CHEBI:30413"/>
    </ligand>
    <ligandPart>
        <name>Fe</name>
        <dbReference type="ChEBI" id="CHEBI:18248"/>
    </ligandPart>
</feature>
<evidence type="ECO:0000256" key="6">
    <source>
        <dbReference type="ARBA" id="ARBA00023033"/>
    </source>
</evidence>
<evidence type="ECO:0000256" key="2">
    <source>
        <dbReference type="ARBA" id="ARBA00010617"/>
    </source>
</evidence>
<accession>E9E3F9</accession>
<name>E9E3F9_METAQ</name>
<dbReference type="InterPro" id="IPR001128">
    <property type="entry name" value="Cyt_P450"/>
</dbReference>
<keyword evidence="10" id="KW-1185">Reference proteome</keyword>
<evidence type="ECO:0000256" key="3">
    <source>
        <dbReference type="ARBA" id="ARBA00022617"/>
    </source>
</evidence>
<dbReference type="HOGENOM" id="CLU_001570_14_2_1"/>
<evidence type="ECO:0000256" key="1">
    <source>
        <dbReference type="ARBA" id="ARBA00001971"/>
    </source>
</evidence>
<dbReference type="InterPro" id="IPR036396">
    <property type="entry name" value="Cyt_P450_sf"/>
</dbReference>
<dbReference type="SUPFAM" id="SSF48264">
    <property type="entry name" value="Cytochrome P450"/>
    <property type="match status" value="1"/>
</dbReference>
<dbReference type="InParanoid" id="E9E3F9"/>
<proteinExistence type="inferred from homology"/>
<dbReference type="GO" id="GO:0004497">
    <property type="term" value="F:monooxygenase activity"/>
    <property type="evidence" value="ECO:0007669"/>
    <property type="project" value="UniProtKB-KW"/>
</dbReference>
<evidence type="ECO:0000313" key="9">
    <source>
        <dbReference type="EMBL" id="EFY89552.1"/>
    </source>
</evidence>
<dbReference type="STRING" id="655827.E9E3F9"/>
<reference evidence="9 10" key="1">
    <citation type="journal article" date="2011" name="PLoS Genet.">
        <title>Genome sequencing and comparative transcriptomics of the model entomopathogenic fungi Metarhizium anisopliae and M. acridum.</title>
        <authorList>
            <person name="Gao Q."/>
            <person name="Jin K."/>
            <person name="Ying S.H."/>
            <person name="Zhang Y."/>
            <person name="Xiao G."/>
            <person name="Shang Y."/>
            <person name="Duan Z."/>
            <person name="Hu X."/>
            <person name="Xie X.Q."/>
            <person name="Zhou G."/>
            <person name="Peng G."/>
            <person name="Luo Z."/>
            <person name="Huang W."/>
            <person name="Wang B."/>
            <person name="Fang W."/>
            <person name="Wang S."/>
            <person name="Zhong Y."/>
            <person name="Ma L.J."/>
            <person name="St Leger R.J."/>
            <person name="Zhao G.P."/>
            <person name="Pei Y."/>
            <person name="Feng M.G."/>
            <person name="Xia Y."/>
            <person name="Wang C."/>
        </authorList>
    </citation>
    <scope>NUCLEOTIDE SEQUENCE [LARGE SCALE GENOMIC DNA]</scope>
    <source>
        <strain evidence="9 10">CQMa 102</strain>
    </source>
</reference>
<dbReference type="Gene3D" id="1.10.630.10">
    <property type="entry name" value="Cytochrome P450"/>
    <property type="match status" value="1"/>
</dbReference>
<evidence type="ECO:0000256" key="7">
    <source>
        <dbReference type="PIRSR" id="PIRSR602403-1"/>
    </source>
</evidence>
<dbReference type="InterPro" id="IPR050121">
    <property type="entry name" value="Cytochrome_P450_monoxygenase"/>
</dbReference>
<dbReference type="eggNOG" id="KOG0157">
    <property type="taxonomic scope" value="Eukaryota"/>
</dbReference>
<dbReference type="OrthoDB" id="1470350at2759"/>
<dbReference type="PROSITE" id="PS00086">
    <property type="entry name" value="CYTOCHROME_P450"/>
    <property type="match status" value="1"/>
</dbReference>
<dbReference type="EMBL" id="GL698498">
    <property type="protein sequence ID" value="EFY89552.1"/>
    <property type="molecule type" value="Genomic_DNA"/>
</dbReference>
<dbReference type="GeneID" id="19248718"/>
<dbReference type="PRINTS" id="PR00385">
    <property type="entry name" value="P450"/>
</dbReference>
<dbReference type="KEGG" id="maw:19248718"/>
<keyword evidence="6 8" id="KW-0503">Monooxygenase</keyword>
<protein>
    <submittedName>
        <fullName evidence="9">Cytochrome P450 family protein</fullName>
    </submittedName>
</protein>
<dbReference type="GO" id="GO:0016705">
    <property type="term" value="F:oxidoreductase activity, acting on paired donors, with incorporation or reduction of molecular oxygen"/>
    <property type="evidence" value="ECO:0007669"/>
    <property type="project" value="InterPro"/>
</dbReference>
<keyword evidence="8" id="KW-0560">Oxidoreductase</keyword>
<gene>
    <name evidence="9" type="ORF">MAC_04407</name>
</gene>
<keyword evidence="3 7" id="KW-0349">Heme</keyword>
<keyword evidence="5 7" id="KW-0408">Iron</keyword>
<evidence type="ECO:0000256" key="8">
    <source>
        <dbReference type="RuleBase" id="RU000461"/>
    </source>
</evidence>
<dbReference type="PANTHER" id="PTHR24305">
    <property type="entry name" value="CYTOCHROME P450"/>
    <property type="match status" value="1"/>
</dbReference>
<evidence type="ECO:0000256" key="5">
    <source>
        <dbReference type="ARBA" id="ARBA00023004"/>
    </source>
</evidence>
<dbReference type="InterPro" id="IPR002403">
    <property type="entry name" value="Cyt_P450_E_grp-IV"/>
</dbReference>
<dbReference type="Proteomes" id="UP000002499">
    <property type="component" value="Unassembled WGS sequence"/>
</dbReference>
<comment type="cofactor">
    <cofactor evidence="1 7">
        <name>heme</name>
        <dbReference type="ChEBI" id="CHEBI:30413"/>
    </cofactor>
</comment>
<organism evidence="10">
    <name type="scientific">Metarhizium acridum (strain CQMa 102)</name>
    <dbReference type="NCBI Taxonomy" id="655827"/>
    <lineage>
        <taxon>Eukaryota</taxon>
        <taxon>Fungi</taxon>
        <taxon>Dikarya</taxon>
        <taxon>Ascomycota</taxon>
        <taxon>Pezizomycotina</taxon>
        <taxon>Sordariomycetes</taxon>
        <taxon>Hypocreomycetidae</taxon>
        <taxon>Hypocreales</taxon>
        <taxon>Clavicipitaceae</taxon>
        <taxon>Metarhizium</taxon>
    </lineage>
</organism>
<dbReference type="PRINTS" id="PR00465">
    <property type="entry name" value="EP450IV"/>
</dbReference>
<dbReference type="OMA" id="WNMERLD"/>
<comment type="similarity">
    <text evidence="2 8">Belongs to the cytochrome P450 family.</text>
</comment>
<dbReference type="InterPro" id="IPR017972">
    <property type="entry name" value="Cyt_P450_CS"/>
</dbReference>
<dbReference type="GO" id="GO:0005506">
    <property type="term" value="F:iron ion binding"/>
    <property type="evidence" value="ECO:0007669"/>
    <property type="project" value="InterPro"/>
</dbReference>
<dbReference type="Pfam" id="PF00067">
    <property type="entry name" value="p450"/>
    <property type="match status" value="1"/>
</dbReference>
<evidence type="ECO:0000256" key="4">
    <source>
        <dbReference type="ARBA" id="ARBA00022723"/>
    </source>
</evidence>
<keyword evidence="4 7" id="KW-0479">Metal-binding</keyword>
<dbReference type="PANTHER" id="PTHR24305:SF166">
    <property type="entry name" value="CYTOCHROME P450 12A4, MITOCHONDRIAL-RELATED"/>
    <property type="match status" value="1"/>
</dbReference>